<feature type="compositionally biased region" description="Acidic residues" evidence="1">
    <location>
        <begin position="157"/>
        <end position="171"/>
    </location>
</feature>
<dbReference type="Proteomes" id="UP000289152">
    <property type="component" value="Unassembled WGS sequence"/>
</dbReference>
<feature type="region of interest" description="Disordered" evidence="1">
    <location>
        <begin position="1"/>
        <end position="171"/>
    </location>
</feature>
<gene>
    <name evidence="2" type="ORF">M231_03619</name>
</gene>
<feature type="compositionally biased region" description="Low complexity" evidence="1">
    <location>
        <begin position="1"/>
        <end position="18"/>
    </location>
</feature>
<dbReference type="VEuPathDB" id="FungiDB:TREMEDRAFT_59444"/>
<organism evidence="2 3">
    <name type="scientific">Tremella mesenterica</name>
    <name type="common">Jelly fungus</name>
    <dbReference type="NCBI Taxonomy" id="5217"/>
    <lineage>
        <taxon>Eukaryota</taxon>
        <taxon>Fungi</taxon>
        <taxon>Dikarya</taxon>
        <taxon>Basidiomycota</taxon>
        <taxon>Agaricomycotina</taxon>
        <taxon>Tremellomycetes</taxon>
        <taxon>Tremellales</taxon>
        <taxon>Tremellaceae</taxon>
        <taxon>Tremella</taxon>
    </lineage>
</organism>
<proteinExistence type="predicted"/>
<reference evidence="2 3" key="1">
    <citation type="submission" date="2016-06" db="EMBL/GenBank/DDBJ databases">
        <title>Evolution of pathogenesis and genome organization in the Tremellales.</title>
        <authorList>
            <person name="Cuomo C."/>
            <person name="Litvintseva A."/>
            <person name="Heitman J."/>
            <person name="Chen Y."/>
            <person name="Sun S."/>
            <person name="Springer D."/>
            <person name="Dromer F."/>
            <person name="Young S."/>
            <person name="Zeng Q."/>
            <person name="Chapman S."/>
            <person name="Gujja S."/>
            <person name="Saif S."/>
            <person name="Birren B."/>
        </authorList>
    </citation>
    <scope>NUCLEOTIDE SEQUENCE [LARGE SCALE GENOMIC DNA]</scope>
    <source>
        <strain evidence="2 3">ATCC 28783</strain>
    </source>
</reference>
<name>A0A4Q1BMQ7_TREME</name>
<feature type="compositionally biased region" description="Basic and acidic residues" evidence="1">
    <location>
        <begin position="55"/>
        <end position="71"/>
    </location>
</feature>
<evidence type="ECO:0000313" key="3">
    <source>
        <dbReference type="Proteomes" id="UP000289152"/>
    </source>
</evidence>
<evidence type="ECO:0000256" key="1">
    <source>
        <dbReference type="SAM" id="MobiDB-lite"/>
    </source>
</evidence>
<accession>A0A4Q1BMQ7</accession>
<comment type="caution">
    <text evidence="2">The sequence shown here is derived from an EMBL/GenBank/DDBJ whole genome shotgun (WGS) entry which is preliminary data.</text>
</comment>
<protein>
    <submittedName>
        <fullName evidence="2">Uncharacterized protein</fullName>
    </submittedName>
</protein>
<keyword evidence="3" id="KW-1185">Reference proteome</keyword>
<sequence length="171" mass="18491">MDRNTSSTTDFGGSSSTFHPLLQKPPGTDASRSVNLNAIPDTAVSTHHPASVPNRTKESSNGRSRQKEKQSRPRALGPYARTTEARHTSSESNRLSKTTRKKGRSDSGLVPKEGQTVSQPATVDPVEISDEARRQASAFLAQFFEDVEGTKTPDPSPLDEEAEEGEIVSTL</sequence>
<dbReference type="InParanoid" id="A0A4Q1BMQ7"/>
<dbReference type="EMBL" id="SDIL01000036">
    <property type="protein sequence ID" value="RXK39114.1"/>
    <property type="molecule type" value="Genomic_DNA"/>
</dbReference>
<evidence type="ECO:0000313" key="2">
    <source>
        <dbReference type="EMBL" id="RXK39114.1"/>
    </source>
</evidence>
<dbReference type="AlphaFoldDB" id="A0A4Q1BMQ7"/>